<name>A0A0C2BW42_9BILA</name>
<keyword evidence="2" id="KW-0245">EGF-like domain</keyword>
<dbReference type="Gene3D" id="2.10.25.10">
    <property type="entry name" value="Laminin"/>
    <property type="match status" value="1"/>
</dbReference>
<accession>A0A0C2BW42</accession>
<feature type="non-terminal residue" evidence="12">
    <location>
        <position position="64"/>
    </location>
</feature>
<dbReference type="SUPFAM" id="SSF57196">
    <property type="entry name" value="EGF/Laminin"/>
    <property type="match status" value="1"/>
</dbReference>
<dbReference type="SMART" id="SM00181">
    <property type="entry name" value="EGF"/>
    <property type="match status" value="1"/>
</dbReference>
<dbReference type="GO" id="GO:0005509">
    <property type="term" value="F:calcium ion binding"/>
    <property type="evidence" value="ECO:0007669"/>
    <property type="project" value="InterPro"/>
</dbReference>
<keyword evidence="6" id="KW-1133">Transmembrane helix</keyword>
<evidence type="ECO:0000256" key="1">
    <source>
        <dbReference type="ARBA" id="ARBA00004479"/>
    </source>
</evidence>
<reference evidence="12 13" key="1">
    <citation type="submission" date="2013-12" db="EMBL/GenBank/DDBJ databases">
        <title>Draft genome of the parsitic nematode Ancylostoma duodenale.</title>
        <authorList>
            <person name="Mitreva M."/>
        </authorList>
    </citation>
    <scope>NUCLEOTIDE SEQUENCE [LARGE SCALE GENOMIC DNA]</scope>
    <source>
        <strain evidence="12 13">Zhejiang</strain>
    </source>
</reference>
<dbReference type="PROSITE" id="PS01186">
    <property type="entry name" value="EGF_2"/>
    <property type="match status" value="1"/>
</dbReference>
<dbReference type="InterPro" id="IPR001881">
    <property type="entry name" value="EGF-like_Ca-bd_dom"/>
</dbReference>
<feature type="non-terminal residue" evidence="12">
    <location>
        <position position="1"/>
    </location>
</feature>
<evidence type="ECO:0000256" key="8">
    <source>
        <dbReference type="ARBA" id="ARBA00023157"/>
    </source>
</evidence>
<evidence type="ECO:0000313" key="13">
    <source>
        <dbReference type="Proteomes" id="UP000054047"/>
    </source>
</evidence>
<evidence type="ECO:0000256" key="9">
    <source>
        <dbReference type="ARBA" id="ARBA00023170"/>
    </source>
</evidence>
<dbReference type="GO" id="GO:0016020">
    <property type="term" value="C:membrane"/>
    <property type="evidence" value="ECO:0007669"/>
    <property type="project" value="UniProtKB-SubCell"/>
</dbReference>
<comment type="subcellular location">
    <subcellularLocation>
        <location evidence="1">Membrane</location>
        <topology evidence="1">Single-pass type I membrane protein</topology>
    </subcellularLocation>
</comment>
<keyword evidence="9" id="KW-0675">Receptor</keyword>
<dbReference type="SMART" id="SM00179">
    <property type="entry name" value="EGF_CA"/>
    <property type="match status" value="1"/>
</dbReference>
<evidence type="ECO:0000256" key="4">
    <source>
        <dbReference type="ARBA" id="ARBA00022692"/>
    </source>
</evidence>
<keyword evidence="13" id="KW-1185">Reference proteome</keyword>
<dbReference type="FunFam" id="2.10.25.10:FF:000009">
    <property type="entry name" value="Low-density lipoprotein receptor isoform 1"/>
    <property type="match status" value="1"/>
</dbReference>
<sequence length="64" mass="7171">LVNKTKCEPENECLDASSCSQKCTDEKHGFTCSCEEGYTLDADKRTCKVTEGGKDMRVYISNRN</sequence>
<keyword evidence="4" id="KW-0812">Transmembrane</keyword>
<dbReference type="AlphaFoldDB" id="A0A0C2BW42"/>
<keyword evidence="7" id="KW-0472">Membrane</keyword>
<evidence type="ECO:0000256" key="10">
    <source>
        <dbReference type="ARBA" id="ARBA00023180"/>
    </source>
</evidence>
<evidence type="ECO:0000256" key="7">
    <source>
        <dbReference type="ARBA" id="ARBA00023136"/>
    </source>
</evidence>
<evidence type="ECO:0000256" key="2">
    <source>
        <dbReference type="ARBA" id="ARBA00022536"/>
    </source>
</evidence>
<feature type="domain" description="EGF-like" evidence="11">
    <location>
        <begin position="32"/>
        <end position="47"/>
    </location>
</feature>
<keyword evidence="8" id="KW-1015">Disulfide bond</keyword>
<organism evidence="12 13">
    <name type="scientific">Ancylostoma duodenale</name>
    <dbReference type="NCBI Taxonomy" id="51022"/>
    <lineage>
        <taxon>Eukaryota</taxon>
        <taxon>Metazoa</taxon>
        <taxon>Ecdysozoa</taxon>
        <taxon>Nematoda</taxon>
        <taxon>Chromadorea</taxon>
        <taxon>Rhabditida</taxon>
        <taxon>Rhabditina</taxon>
        <taxon>Rhabditomorpha</taxon>
        <taxon>Strongyloidea</taxon>
        <taxon>Ancylostomatidae</taxon>
        <taxon>Ancylostomatinae</taxon>
        <taxon>Ancylostoma</taxon>
    </lineage>
</organism>
<dbReference type="InterPro" id="IPR000742">
    <property type="entry name" value="EGF"/>
</dbReference>
<evidence type="ECO:0000256" key="5">
    <source>
        <dbReference type="ARBA" id="ARBA00022737"/>
    </source>
</evidence>
<dbReference type="GO" id="GO:0006897">
    <property type="term" value="P:endocytosis"/>
    <property type="evidence" value="ECO:0007669"/>
    <property type="project" value="UniProtKB-KW"/>
</dbReference>
<evidence type="ECO:0000256" key="6">
    <source>
        <dbReference type="ARBA" id="ARBA00022989"/>
    </source>
</evidence>
<dbReference type="OrthoDB" id="9990982at2759"/>
<gene>
    <name evidence="12" type="ORF">ANCDUO_21751</name>
</gene>
<keyword evidence="5" id="KW-0677">Repeat</keyword>
<proteinExistence type="predicted"/>
<keyword evidence="10" id="KW-0325">Glycoprotein</keyword>
<evidence type="ECO:0000256" key="3">
    <source>
        <dbReference type="ARBA" id="ARBA00022583"/>
    </source>
</evidence>
<protein>
    <submittedName>
        <fullName evidence="12">EGF-like domain protein</fullName>
    </submittedName>
</protein>
<dbReference type="Proteomes" id="UP000054047">
    <property type="component" value="Unassembled WGS sequence"/>
</dbReference>
<dbReference type="Pfam" id="PF14670">
    <property type="entry name" value="FXa_inhibition"/>
    <property type="match status" value="1"/>
</dbReference>
<keyword evidence="3" id="KW-0254">Endocytosis</keyword>
<evidence type="ECO:0000313" key="12">
    <source>
        <dbReference type="EMBL" id="KIH48183.1"/>
    </source>
</evidence>
<evidence type="ECO:0000259" key="11">
    <source>
        <dbReference type="PROSITE" id="PS01186"/>
    </source>
</evidence>
<dbReference type="EMBL" id="KN761829">
    <property type="protein sequence ID" value="KIH48183.1"/>
    <property type="molecule type" value="Genomic_DNA"/>
</dbReference>